<evidence type="ECO:0000256" key="7">
    <source>
        <dbReference type="ARBA" id="ARBA00049534"/>
    </source>
</evidence>
<dbReference type="PIRSF" id="PIRSF005639">
    <property type="entry name" value="Glut_amidoT_SNO"/>
    <property type="match status" value="1"/>
</dbReference>
<keyword evidence="4" id="KW-0663">Pyridoxal phosphate</keyword>
<proteinExistence type="inferred from homology"/>
<dbReference type="EC" id="3.5.1.2" evidence="2"/>
<evidence type="ECO:0000256" key="1">
    <source>
        <dbReference type="ARBA" id="ARBA00008345"/>
    </source>
</evidence>
<keyword evidence="5" id="KW-0315">Glutamine amidotransferase</keyword>
<feature type="compositionally biased region" description="Low complexity" evidence="10">
    <location>
        <begin position="226"/>
        <end position="236"/>
    </location>
</feature>
<dbReference type="EMBL" id="SIDB01000003">
    <property type="protein sequence ID" value="KAI3434853.1"/>
    <property type="molecule type" value="Genomic_DNA"/>
</dbReference>
<evidence type="ECO:0000256" key="6">
    <source>
        <dbReference type="ARBA" id="ARBA00023239"/>
    </source>
</evidence>
<protein>
    <recommendedName>
        <fullName evidence="2">glutaminase</fullName>
        <ecNumber evidence="2">3.5.1.2</ecNumber>
    </recommendedName>
</protein>
<dbReference type="InterPro" id="IPR021196">
    <property type="entry name" value="PdxT/SNO_CS"/>
</dbReference>
<dbReference type="Pfam" id="PF01174">
    <property type="entry name" value="SNO"/>
    <property type="match status" value="1"/>
</dbReference>
<dbReference type="NCBIfam" id="TIGR03800">
    <property type="entry name" value="PLP_synth_Pdx2"/>
    <property type="match status" value="1"/>
</dbReference>
<dbReference type="PANTHER" id="PTHR31559:SF0">
    <property type="entry name" value="PYRIDOXAL 5'-PHOSPHATE SYNTHASE SUBUNIT SNO1-RELATED"/>
    <property type="match status" value="1"/>
</dbReference>
<evidence type="ECO:0000256" key="10">
    <source>
        <dbReference type="SAM" id="MobiDB-lite"/>
    </source>
</evidence>
<dbReference type="SUPFAM" id="SSF52317">
    <property type="entry name" value="Class I glutamine amidotransferase-like"/>
    <property type="match status" value="1"/>
</dbReference>
<feature type="region of interest" description="Disordered" evidence="10">
    <location>
        <begin position="226"/>
        <end position="251"/>
    </location>
</feature>
<dbReference type="Gene3D" id="3.40.50.880">
    <property type="match status" value="1"/>
</dbReference>
<evidence type="ECO:0000256" key="2">
    <source>
        <dbReference type="ARBA" id="ARBA00012918"/>
    </source>
</evidence>
<feature type="active site" description="Charge relay system" evidence="8">
    <location>
        <position position="200"/>
    </location>
</feature>
<dbReference type="PROSITE" id="PS51130">
    <property type="entry name" value="PDXT_SNO_2"/>
    <property type="match status" value="1"/>
</dbReference>
<evidence type="ECO:0000256" key="9">
    <source>
        <dbReference type="PIRSR" id="PIRSR005639-2"/>
    </source>
</evidence>
<dbReference type="PROSITE" id="PS01236">
    <property type="entry name" value="PDXT_SNO_1"/>
    <property type="match status" value="1"/>
</dbReference>
<sequence>MAADRATRIGVLALQGSFREHMTLLARIPGVQAVEVRTKAELESCAGLIIPGGESTTMALVAERWGLIPELQQFAAQERPIWGTCAGLIFLANRASGTKEGGQALLGGLDCTVQRNYFGAQINSFETLLPAPACLPRDSDPADTFRAVFIRAPAITETGSGVEVLAEYRLTKEEQAVQQRDSVVVAVRSGALMATAFHPELTQDSRWHELFVDMVRKHAAERAAAAAAAPAPDPAAKLGRVPTRPADLPVY</sequence>
<comment type="catalytic activity">
    <reaction evidence="7">
        <text>L-glutamine + H2O = L-glutamate + NH4(+)</text>
        <dbReference type="Rhea" id="RHEA:15889"/>
        <dbReference type="ChEBI" id="CHEBI:15377"/>
        <dbReference type="ChEBI" id="CHEBI:28938"/>
        <dbReference type="ChEBI" id="CHEBI:29985"/>
        <dbReference type="ChEBI" id="CHEBI:58359"/>
        <dbReference type="EC" id="3.5.1.2"/>
    </reaction>
</comment>
<evidence type="ECO:0000256" key="8">
    <source>
        <dbReference type="PIRSR" id="PIRSR005639-1"/>
    </source>
</evidence>
<dbReference type="AlphaFoldDB" id="A0A9D4TU60"/>
<dbReference type="GO" id="GO:0016829">
    <property type="term" value="F:lyase activity"/>
    <property type="evidence" value="ECO:0007669"/>
    <property type="project" value="UniProtKB-KW"/>
</dbReference>
<dbReference type="GO" id="GO:0004359">
    <property type="term" value="F:glutaminase activity"/>
    <property type="evidence" value="ECO:0007669"/>
    <property type="project" value="UniProtKB-EC"/>
</dbReference>
<accession>A0A9D4TU60</accession>
<reference evidence="11" key="2">
    <citation type="submission" date="2020-11" db="EMBL/GenBank/DDBJ databases">
        <authorList>
            <person name="Cecchin M."/>
            <person name="Marcolungo L."/>
            <person name="Rossato M."/>
            <person name="Girolomoni L."/>
            <person name="Cosentino E."/>
            <person name="Cuine S."/>
            <person name="Li-Beisson Y."/>
            <person name="Delledonne M."/>
            <person name="Ballottari M."/>
        </authorList>
    </citation>
    <scope>NUCLEOTIDE SEQUENCE</scope>
    <source>
        <strain evidence="11">211/11P</strain>
        <tissue evidence="11">Whole cell</tissue>
    </source>
</reference>
<evidence type="ECO:0000313" key="12">
    <source>
        <dbReference type="Proteomes" id="UP001055712"/>
    </source>
</evidence>
<feature type="binding site" evidence="9">
    <location>
        <begin position="150"/>
        <end position="151"/>
    </location>
    <ligand>
        <name>L-glutamine</name>
        <dbReference type="ChEBI" id="CHEBI:58359"/>
    </ligand>
</feature>
<feature type="active site" description="Nucleophile" evidence="8">
    <location>
        <position position="85"/>
    </location>
</feature>
<organism evidence="11 12">
    <name type="scientific">Chlorella vulgaris</name>
    <name type="common">Green alga</name>
    <dbReference type="NCBI Taxonomy" id="3077"/>
    <lineage>
        <taxon>Eukaryota</taxon>
        <taxon>Viridiplantae</taxon>
        <taxon>Chlorophyta</taxon>
        <taxon>core chlorophytes</taxon>
        <taxon>Trebouxiophyceae</taxon>
        <taxon>Chlorellales</taxon>
        <taxon>Chlorellaceae</taxon>
        <taxon>Chlorella clade</taxon>
        <taxon>Chlorella</taxon>
    </lineage>
</organism>
<dbReference type="GO" id="GO:0008614">
    <property type="term" value="P:pyridoxine metabolic process"/>
    <property type="evidence" value="ECO:0007669"/>
    <property type="project" value="TreeGrafter"/>
</dbReference>
<keyword evidence="3" id="KW-0378">Hydrolase</keyword>
<dbReference type="GO" id="GO:0042823">
    <property type="term" value="P:pyridoxal phosphate biosynthetic process"/>
    <property type="evidence" value="ECO:0007669"/>
    <property type="project" value="InterPro"/>
</dbReference>
<keyword evidence="6" id="KW-0456">Lyase</keyword>
<dbReference type="InterPro" id="IPR029062">
    <property type="entry name" value="Class_I_gatase-like"/>
</dbReference>
<evidence type="ECO:0000313" key="11">
    <source>
        <dbReference type="EMBL" id="KAI3434853.1"/>
    </source>
</evidence>
<evidence type="ECO:0000256" key="3">
    <source>
        <dbReference type="ARBA" id="ARBA00022801"/>
    </source>
</evidence>
<feature type="active site" description="Charge relay system" evidence="8">
    <location>
        <position position="198"/>
    </location>
</feature>
<dbReference type="Proteomes" id="UP001055712">
    <property type="component" value="Unassembled WGS sequence"/>
</dbReference>
<evidence type="ECO:0000256" key="5">
    <source>
        <dbReference type="ARBA" id="ARBA00022962"/>
    </source>
</evidence>
<keyword evidence="12" id="KW-1185">Reference proteome</keyword>
<dbReference type="InterPro" id="IPR002161">
    <property type="entry name" value="PdxT/SNO"/>
</dbReference>
<dbReference type="HAMAP" id="MF_01615">
    <property type="entry name" value="PdxT"/>
    <property type="match status" value="1"/>
</dbReference>
<dbReference type="PANTHER" id="PTHR31559">
    <property type="entry name" value="PYRIDOXAL 5'-PHOSPHATE SYNTHASE SUBUNIT SNO"/>
    <property type="match status" value="1"/>
</dbReference>
<dbReference type="GO" id="GO:0005829">
    <property type="term" value="C:cytosol"/>
    <property type="evidence" value="ECO:0007669"/>
    <property type="project" value="TreeGrafter"/>
</dbReference>
<reference evidence="11" key="1">
    <citation type="journal article" date="2019" name="Plant J.">
        <title>Chlorella vulgaris genome assembly and annotation reveals the molecular basis for metabolic acclimation to high light conditions.</title>
        <authorList>
            <person name="Cecchin M."/>
            <person name="Marcolungo L."/>
            <person name="Rossato M."/>
            <person name="Girolomoni L."/>
            <person name="Cosentino E."/>
            <person name="Cuine S."/>
            <person name="Li-Beisson Y."/>
            <person name="Delledonne M."/>
            <person name="Ballottari M."/>
        </authorList>
    </citation>
    <scope>NUCLEOTIDE SEQUENCE</scope>
    <source>
        <strain evidence="11">211/11P</strain>
    </source>
</reference>
<feature type="binding site" evidence="9">
    <location>
        <begin position="53"/>
        <end position="55"/>
    </location>
    <ligand>
        <name>L-glutamine</name>
        <dbReference type="ChEBI" id="CHEBI:58359"/>
    </ligand>
</feature>
<evidence type="ECO:0000256" key="4">
    <source>
        <dbReference type="ARBA" id="ARBA00022898"/>
    </source>
</evidence>
<dbReference type="CDD" id="cd01749">
    <property type="entry name" value="GATase1_PB"/>
    <property type="match status" value="1"/>
</dbReference>
<gene>
    <name evidence="11" type="ORF">D9Q98_002907</name>
</gene>
<feature type="binding site" evidence="9">
    <location>
        <position position="115"/>
    </location>
    <ligand>
        <name>L-glutamine</name>
        <dbReference type="ChEBI" id="CHEBI:58359"/>
    </ligand>
</feature>
<dbReference type="PROSITE" id="PS51273">
    <property type="entry name" value="GATASE_TYPE_1"/>
    <property type="match status" value="1"/>
</dbReference>
<name>A0A9D4TU60_CHLVU</name>
<comment type="similarity">
    <text evidence="1">Belongs to the glutaminase PdxT/SNO family.</text>
</comment>
<dbReference type="FunFam" id="3.40.50.880:FF:000041">
    <property type="entry name" value="Glutamine amidotransferase subunit pdxT, putative"/>
    <property type="match status" value="1"/>
</dbReference>
<dbReference type="OrthoDB" id="2039at2759"/>
<comment type="caution">
    <text evidence="11">The sequence shown here is derived from an EMBL/GenBank/DDBJ whole genome shotgun (WGS) entry which is preliminary data.</text>
</comment>
<dbReference type="GO" id="GO:1903600">
    <property type="term" value="C:glutaminase complex"/>
    <property type="evidence" value="ECO:0007669"/>
    <property type="project" value="TreeGrafter"/>
</dbReference>